<accession>A0A2H4P6Q0</accession>
<dbReference type="EMBL" id="MG018926">
    <property type="protein sequence ID" value="ATW57854.1"/>
    <property type="molecule type" value="Genomic_DNA"/>
</dbReference>
<protein>
    <submittedName>
        <fullName evidence="1">Uncharacterized protein</fullName>
    </submittedName>
</protein>
<organism evidence="1 2">
    <name type="scientific">Pseudomonas phage tabernarius</name>
    <dbReference type="NCBI Taxonomy" id="2048978"/>
    <lineage>
        <taxon>Viruses</taxon>
        <taxon>Duplodnaviria</taxon>
        <taxon>Heunggongvirae</taxon>
        <taxon>Uroviricota</taxon>
        <taxon>Caudoviricetes</taxon>
        <taxon>Lindbergviridae</taxon>
        <taxon>Tabernariusvirus</taxon>
        <taxon>Tabernariusvirus tabernarius</taxon>
    </lineage>
</organism>
<keyword evidence="2" id="KW-1185">Reference proteome</keyword>
<evidence type="ECO:0000313" key="2">
    <source>
        <dbReference type="Proteomes" id="UP000241090"/>
    </source>
</evidence>
<gene>
    <name evidence="1" type="ORF">CNR33_00008</name>
</gene>
<reference evidence="1 2" key="1">
    <citation type="submission" date="2017-09" db="EMBL/GenBank/DDBJ databases">
        <authorList>
            <person name="Ehlers B."/>
            <person name="Leendertz F.H."/>
        </authorList>
    </citation>
    <scope>NUCLEOTIDE SEQUENCE [LARGE SCALE GENOMIC DNA]</scope>
</reference>
<dbReference type="Proteomes" id="UP000241090">
    <property type="component" value="Segment"/>
</dbReference>
<sequence length="76" mass="8419">MHTLQLTDAITESKAQEIIFAAMRGNYGYKNTMVGEYFVDFVEGLETTDKERLARVSVVGEPLKVIACAVVDSMDT</sequence>
<proteinExistence type="predicted"/>
<evidence type="ECO:0000313" key="1">
    <source>
        <dbReference type="EMBL" id="ATW57854.1"/>
    </source>
</evidence>
<name>A0A2H4P6Q0_9CAUD</name>